<accession>A0A1G2HZI4</accession>
<protein>
    <submittedName>
        <fullName evidence="1">Uncharacterized protein</fullName>
    </submittedName>
</protein>
<comment type="caution">
    <text evidence="1">The sequence shown here is derived from an EMBL/GenBank/DDBJ whole genome shotgun (WGS) entry which is preliminary data.</text>
</comment>
<dbReference type="Gene3D" id="1.10.10.10">
    <property type="entry name" value="Winged helix-like DNA-binding domain superfamily/Winged helix DNA-binding domain"/>
    <property type="match status" value="1"/>
</dbReference>
<sequence>MKNYNDLKLEAIKLRKSGRSYGEIKKKLNVSKSTLSYWLRDVPLKEEYKKKFYTNRVLNLARGAQSQKERRLREIAKIIKGAKKEVKKSISLESYRLFGAALYWAEGNKKSGLGITNSDPYLILFMVKWFEKIFDVTPSSLKIRLNIYPQQNESEIRRFWSQLTGIPIERFGKTFVKPLSNNYKKNNLYYGTIQIRVPRGTDMRHRLFGWVKAVLQDISAKTELTQQEWKKLTEVSRAVNLPK</sequence>
<gene>
    <name evidence="1" type="ORF">A3D44_00080</name>
</gene>
<dbReference type="EMBL" id="MHOT01000027">
    <property type="protein sequence ID" value="OGZ67895.1"/>
    <property type="molecule type" value="Genomic_DNA"/>
</dbReference>
<organism evidence="1 2">
    <name type="scientific">Candidatus Staskawiczbacteria bacterium RIFCSPHIGHO2_02_FULL_42_22</name>
    <dbReference type="NCBI Taxonomy" id="1802207"/>
    <lineage>
        <taxon>Bacteria</taxon>
        <taxon>Candidatus Staskawicziibacteriota</taxon>
    </lineage>
</organism>
<name>A0A1G2HZI4_9BACT</name>
<reference evidence="1 2" key="1">
    <citation type="journal article" date="2016" name="Nat. Commun.">
        <title>Thousands of microbial genomes shed light on interconnected biogeochemical processes in an aquifer system.</title>
        <authorList>
            <person name="Anantharaman K."/>
            <person name="Brown C.T."/>
            <person name="Hug L.A."/>
            <person name="Sharon I."/>
            <person name="Castelle C.J."/>
            <person name="Probst A.J."/>
            <person name="Thomas B.C."/>
            <person name="Singh A."/>
            <person name="Wilkins M.J."/>
            <person name="Karaoz U."/>
            <person name="Brodie E.L."/>
            <person name="Williams K.H."/>
            <person name="Hubbard S.S."/>
            <person name="Banfield J.F."/>
        </authorList>
    </citation>
    <scope>NUCLEOTIDE SEQUENCE [LARGE SCALE GENOMIC DNA]</scope>
</reference>
<dbReference type="InterPro" id="IPR036388">
    <property type="entry name" value="WH-like_DNA-bd_sf"/>
</dbReference>
<dbReference type="AlphaFoldDB" id="A0A1G2HZI4"/>
<evidence type="ECO:0000313" key="2">
    <source>
        <dbReference type="Proteomes" id="UP000178820"/>
    </source>
</evidence>
<evidence type="ECO:0000313" key="1">
    <source>
        <dbReference type="EMBL" id="OGZ67895.1"/>
    </source>
</evidence>
<dbReference type="STRING" id="1802207.A3D44_00080"/>
<proteinExistence type="predicted"/>
<dbReference type="Proteomes" id="UP000178820">
    <property type="component" value="Unassembled WGS sequence"/>
</dbReference>